<dbReference type="AlphaFoldDB" id="A0A803PI51"/>
<sequence>MAWMACQSRFILCLSPVAWKIKVKPIQEKFLCCCAYWFSLQPVESSQSMCVGKEEVDLFREVLKEPNEVLQRVQAIWPKKVSTDDTNWFQNLIVV</sequence>
<organism evidence="1 2">
    <name type="scientific">Cannabis sativa</name>
    <name type="common">Hemp</name>
    <name type="synonym">Marijuana</name>
    <dbReference type="NCBI Taxonomy" id="3483"/>
    <lineage>
        <taxon>Eukaryota</taxon>
        <taxon>Viridiplantae</taxon>
        <taxon>Streptophyta</taxon>
        <taxon>Embryophyta</taxon>
        <taxon>Tracheophyta</taxon>
        <taxon>Spermatophyta</taxon>
        <taxon>Magnoliopsida</taxon>
        <taxon>eudicotyledons</taxon>
        <taxon>Gunneridae</taxon>
        <taxon>Pentapetalae</taxon>
        <taxon>rosids</taxon>
        <taxon>fabids</taxon>
        <taxon>Rosales</taxon>
        <taxon>Cannabaceae</taxon>
        <taxon>Cannabis</taxon>
    </lineage>
</organism>
<evidence type="ECO:0000313" key="1">
    <source>
        <dbReference type="EnsemblPlants" id="cds.evm.model.04.616"/>
    </source>
</evidence>
<dbReference type="Proteomes" id="UP000596661">
    <property type="component" value="Chromosome 4"/>
</dbReference>
<evidence type="ECO:0000313" key="2">
    <source>
        <dbReference type="Proteomes" id="UP000596661"/>
    </source>
</evidence>
<name>A0A803PI51_CANSA</name>
<dbReference type="EMBL" id="UZAU01000365">
    <property type="status" value="NOT_ANNOTATED_CDS"/>
    <property type="molecule type" value="Genomic_DNA"/>
</dbReference>
<dbReference type="Gramene" id="evm.model.04.616">
    <property type="protein sequence ID" value="cds.evm.model.04.616"/>
    <property type="gene ID" value="evm.TU.04.616"/>
</dbReference>
<protein>
    <submittedName>
        <fullName evidence="1">Uncharacterized protein</fullName>
    </submittedName>
</protein>
<keyword evidence="2" id="KW-1185">Reference proteome</keyword>
<reference evidence="1" key="2">
    <citation type="submission" date="2021-03" db="UniProtKB">
        <authorList>
            <consortium name="EnsemblPlants"/>
        </authorList>
    </citation>
    <scope>IDENTIFICATION</scope>
</reference>
<proteinExistence type="predicted"/>
<accession>A0A803PI51</accession>
<reference evidence="1" key="1">
    <citation type="submission" date="2018-11" db="EMBL/GenBank/DDBJ databases">
        <authorList>
            <person name="Grassa J C."/>
        </authorList>
    </citation>
    <scope>NUCLEOTIDE SEQUENCE [LARGE SCALE GENOMIC DNA]</scope>
</reference>
<dbReference type="EnsemblPlants" id="evm.model.04.616">
    <property type="protein sequence ID" value="cds.evm.model.04.616"/>
    <property type="gene ID" value="evm.TU.04.616"/>
</dbReference>